<dbReference type="Proteomes" id="UP001234989">
    <property type="component" value="Chromosome 5"/>
</dbReference>
<dbReference type="EMBL" id="CP133616">
    <property type="protein sequence ID" value="WMV30309.1"/>
    <property type="molecule type" value="Genomic_DNA"/>
</dbReference>
<feature type="region of interest" description="Disordered" evidence="1">
    <location>
        <begin position="207"/>
        <end position="238"/>
    </location>
</feature>
<dbReference type="AlphaFoldDB" id="A0AAF0TSE1"/>
<keyword evidence="3" id="KW-1185">Reference proteome</keyword>
<name>A0AAF0TSE1_SOLVR</name>
<evidence type="ECO:0000256" key="1">
    <source>
        <dbReference type="SAM" id="MobiDB-lite"/>
    </source>
</evidence>
<evidence type="ECO:0000313" key="3">
    <source>
        <dbReference type="Proteomes" id="UP001234989"/>
    </source>
</evidence>
<organism evidence="2 3">
    <name type="scientific">Solanum verrucosum</name>
    <dbReference type="NCBI Taxonomy" id="315347"/>
    <lineage>
        <taxon>Eukaryota</taxon>
        <taxon>Viridiplantae</taxon>
        <taxon>Streptophyta</taxon>
        <taxon>Embryophyta</taxon>
        <taxon>Tracheophyta</taxon>
        <taxon>Spermatophyta</taxon>
        <taxon>Magnoliopsida</taxon>
        <taxon>eudicotyledons</taxon>
        <taxon>Gunneridae</taxon>
        <taxon>Pentapetalae</taxon>
        <taxon>asterids</taxon>
        <taxon>lamiids</taxon>
        <taxon>Solanales</taxon>
        <taxon>Solanaceae</taxon>
        <taxon>Solanoideae</taxon>
        <taxon>Solaneae</taxon>
        <taxon>Solanum</taxon>
    </lineage>
</organism>
<accession>A0AAF0TSE1</accession>
<protein>
    <submittedName>
        <fullName evidence="2">Uncharacterized protein</fullName>
    </submittedName>
</protein>
<feature type="region of interest" description="Disordered" evidence="1">
    <location>
        <begin position="137"/>
        <end position="166"/>
    </location>
</feature>
<reference evidence="2" key="1">
    <citation type="submission" date="2023-08" db="EMBL/GenBank/DDBJ databases">
        <title>A de novo genome assembly of Solanum verrucosum Schlechtendal, a Mexican diploid species geographically isolated from the other diploid A-genome species in potato relatives.</title>
        <authorList>
            <person name="Hosaka K."/>
        </authorList>
    </citation>
    <scope>NUCLEOTIDE SEQUENCE</scope>
    <source>
        <tissue evidence="2">Young leaves</tissue>
    </source>
</reference>
<gene>
    <name evidence="2" type="ORF">MTR67_023694</name>
</gene>
<proteinExistence type="predicted"/>
<sequence length="238" mass="27142">MLTSHDHHDASWWGPRSVVMGVGCQVRTLVKGPWAPLWSMWSLMGRGALCGGEAVHLYLSMVAWIGMMMCSSMDNDLAWIDMMMCSSMDNDLAWIGKMKCLPWIVRTTKNGLLSIKFSIVMMKQSYFKEVSEWRDRSTNWREQDGEKERYVPPHEHQNPKDPRVDPENFCTEDMLASILNKVEGSNKVGKPDVEHIFDQPYGWSSDMDLPKVPARNQPAQKRARGIVNNEGIAPLRAT</sequence>
<evidence type="ECO:0000313" key="2">
    <source>
        <dbReference type="EMBL" id="WMV30309.1"/>
    </source>
</evidence>